<accession>A0A067FCF9</accession>
<protein>
    <submittedName>
        <fullName evidence="2">Uncharacterized protein</fullName>
    </submittedName>
</protein>
<evidence type="ECO:0000313" key="3">
    <source>
        <dbReference type="Proteomes" id="UP000027120"/>
    </source>
</evidence>
<proteinExistence type="predicted"/>
<dbReference type="Proteomes" id="UP000027120">
    <property type="component" value="Unassembled WGS sequence"/>
</dbReference>
<evidence type="ECO:0000313" key="2">
    <source>
        <dbReference type="EMBL" id="KDO63825.1"/>
    </source>
</evidence>
<sequence>MWINKFNNYLPWPLFWKRDPKTYDTFLVNTYQLWRWQTYSCFIFSFENAGRENPEKNPCSDSAGQVPGPHRKNPGTVRVRVVMSDMRVGPGQPQTRTQPGLLPSLAWRLRAKEG</sequence>
<dbReference type="AlphaFoldDB" id="A0A067FCF9"/>
<organism evidence="2 3">
    <name type="scientific">Citrus sinensis</name>
    <name type="common">Sweet orange</name>
    <name type="synonym">Citrus aurantium var. sinensis</name>
    <dbReference type="NCBI Taxonomy" id="2711"/>
    <lineage>
        <taxon>Eukaryota</taxon>
        <taxon>Viridiplantae</taxon>
        <taxon>Streptophyta</taxon>
        <taxon>Embryophyta</taxon>
        <taxon>Tracheophyta</taxon>
        <taxon>Spermatophyta</taxon>
        <taxon>Magnoliopsida</taxon>
        <taxon>eudicotyledons</taxon>
        <taxon>Gunneridae</taxon>
        <taxon>Pentapetalae</taxon>
        <taxon>rosids</taxon>
        <taxon>malvids</taxon>
        <taxon>Sapindales</taxon>
        <taxon>Rutaceae</taxon>
        <taxon>Aurantioideae</taxon>
        <taxon>Citrus</taxon>
    </lineage>
</organism>
<name>A0A067FCF9_CITSI</name>
<keyword evidence="3" id="KW-1185">Reference proteome</keyword>
<feature type="region of interest" description="Disordered" evidence="1">
    <location>
        <begin position="51"/>
        <end position="75"/>
    </location>
</feature>
<evidence type="ECO:0000256" key="1">
    <source>
        <dbReference type="SAM" id="MobiDB-lite"/>
    </source>
</evidence>
<reference evidence="2 3" key="1">
    <citation type="submission" date="2014-04" db="EMBL/GenBank/DDBJ databases">
        <authorList>
            <consortium name="International Citrus Genome Consortium"/>
            <person name="Gmitter F."/>
            <person name="Chen C."/>
            <person name="Farmerie W."/>
            <person name="Harkins T."/>
            <person name="Desany B."/>
            <person name="Mohiuddin M."/>
            <person name="Kodira C."/>
            <person name="Borodovsky M."/>
            <person name="Lomsadze A."/>
            <person name="Burns P."/>
            <person name="Jenkins J."/>
            <person name="Prochnik S."/>
            <person name="Shu S."/>
            <person name="Chapman J."/>
            <person name="Pitluck S."/>
            <person name="Schmutz J."/>
            <person name="Rokhsar D."/>
        </authorList>
    </citation>
    <scope>NUCLEOTIDE SEQUENCE</scope>
</reference>
<gene>
    <name evidence="2" type="ORF">CISIN_1g038602mg</name>
</gene>
<dbReference type="EMBL" id="KK784911">
    <property type="protein sequence ID" value="KDO63825.1"/>
    <property type="molecule type" value="Genomic_DNA"/>
</dbReference>